<dbReference type="AlphaFoldDB" id="A0A2R4VUU4"/>
<geneLocation type="plasmid" evidence="2 3">
    <name>pYZ4</name>
</geneLocation>
<name>A0A2R4VUU4_9PROT</name>
<feature type="transmembrane region" description="Helical" evidence="1">
    <location>
        <begin position="213"/>
        <end position="231"/>
    </location>
</feature>
<evidence type="ECO:0000256" key="1">
    <source>
        <dbReference type="SAM" id="Phobius"/>
    </source>
</evidence>
<evidence type="ECO:0000313" key="2">
    <source>
        <dbReference type="EMBL" id="AWB08218.1"/>
    </source>
</evidence>
<keyword evidence="1" id="KW-0472">Membrane</keyword>
<organism evidence="2 3">
    <name type="scientific">Azospirillum humicireducens</name>
    <dbReference type="NCBI Taxonomy" id="1226968"/>
    <lineage>
        <taxon>Bacteria</taxon>
        <taxon>Pseudomonadati</taxon>
        <taxon>Pseudomonadota</taxon>
        <taxon>Alphaproteobacteria</taxon>
        <taxon>Rhodospirillales</taxon>
        <taxon>Azospirillaceae</taxon>
        <taxon>Azospirillum</taxon>
    </lineage>
</organism>
<feature type="transmembrane region" description="Helical" evidence="1">
    <location>
        <begin position="54"/>
        <end position="81"/>
    </location>
</feature>
<dbReference type="KEGG" id="ahu:A6A40_24170"/>
<feature type="transmembrane region" description="Helical" evidence="1">
    <location>
        <begin position="127"/>
        <end position="143"/>
    </location>
</feature>
<dbReference type="EMBL" id="CP028905">
    <property type="protein sequence ID" value="AWB08218.1"/>
    <property type="molecule type" value="Genomic_DNA"/>
</dbReference>
<gene>
    <name evidence="2" type="ORF">A6A40_24170</name>
</gene>
<keyword evidence="2" id="KW-0614">Plasmid</keyword>
<reference evidence="2 3" key="1">
    <citation type="submission" date="2018-04" db="EMBL/GenBank/DDBJ databases">
        <title>Complete genome sequence of the nitrogen-fixing bacterium Azospirillum humicireducens type strain SgZ-5.</title>
        <authorList>
            <person name="Yu Z."/>
        </authorList>
    </citation>
    <scope>NUCLEOTIDE SEQUENCE [LARGE SCALE GENOMIC DNA]</scope>
    <source>
        <strain evidence="2 3">SgZ-5</strain>
        <plasmid evidence="2 3">pYZ4</plasmid>
    </source>
</reference>
<feature type="transmembrane region" description="Helical" evidence="1">
    <location>
        <begin position="181"/>
        <end position="201"/>
    </location>
</feature>
<evidence type="ECO:0000313" key="3">
    <source>
        <dbReference type="Proteomes" id="UP000077405"/>
    </source>
</evidence>
<feature type="transmembrane region" description="Helical" evidence="1">
    <location>
        <begin position="87"/>
        <end position="106"/>
    </location>
</feature>
<accession>A0A2R4VUU4</accession>
<feature type="transmembrane region" description="Helical" evidence="1">
    <location>
        <begin position="16"/>
        <end position="33"/>
    </location>
</feature>
<protein>
    <submittedName>
        <fullName evidence="2">Uncharacterized protein</fullName>
    </submittedName>
</protein>
<proteinExistence type="predicted"/>
<keyword evidence="1" id="KW-0812">Transmembrane</keyword>
<dbReference type="Proteomes" id="UP000077405">
    <property type="component" value="Plasmid pYZ4"/>
</dbReference>
<feature type="transmembrane region" description="Helical" evidence="1">
    <location>
        <begin position="149"/>
        <end position="169"/>
    </location>
</feature>
<keyword evidence="1" id="KW-1133">Transmembrane helix</keyword>
<feature type="transmembrane region" description="Helical" evidence="1">
    <location>
        <begin position="243"/>
        <end position="261"/>
    </location>
</feature>
<dbReference type="OrthoDB" id="7297243at2"/>
<keyword evidence="3" id="KW-1185">Reference proteome</keyword>
<sequence length="451" mass="49640">MFWLIHYENLLWPKQIHMYLSAAFFVLASRVLVGIDERMRSAAPPDWGRIMGVAALFSASTFSFGYGAIGWIAALMLVVTGRWPWRATWSLLAVFALNAIVYAAFYNYSTLEYHSSPLTSIGSPLELAKFTVVYFASPAYALLNNHMAANLLSLAASLAGLWILFRNLLLRRHSVSRVELFACLLMLFGFGSALMTGLSRMKFGLEVATAPRYAIAQVQFWIGLWLIAAVTLRKPLQAWKTPIALSCLAVAGLFVLSQVRYARMIEVMSQAHWQGVLAVINGVADDDVLSREIHPDRQAIEALVPDFSKRHWSVYANPQPWWLGQPTRDLFRVEAADRCRGSLDLVSDLGRLKGQSYVEGWAWDKQAGRTPEWVVLVDGAGIVRGLARSGLKRPDVERAFSAAAGSAPGWHGYVAAPTPLAGTEAYAVLADGTSICQLTRNAPPKAGDGVH</sequence>